<evidence type="ECO:0000259" key="2">
    <source>
        <dbReference type="PROSITE" id="PS50056"/>
    </source>
</evidence>
<dbReference type="InterPro" id="IPR029021">
    <property type="entry name" value="Prot-tyrosine_phosphatase-like"/>
</dbReference>
<keyword evidence="4" id="KW-1185">Reference proteome</keyword>
<dbReference type="Pfam" id="PF00782">
    <property type="entry name" value="DSPc"/>
    <property type="match status" value="1"/>
</dbReference>
<protein>
    <recommendedName>
        <fullName evidence="2">Tyrosine specific protein phosphatases domain-containing protein</fullName>
    </recommendedName>
</protein>
<dbReference type="SUPFAM" id="SSF52799">
    <property type="entry name" value="(Phosphotyrosine protein) phosphatases II"/>
    <property type="match status" value="1"/>
</dbReference>
<gene>
    <name evidence="3" type="ORF">niasHT_007550</name>
</gene>
<dbReference type="PANTHER" id="PTHR10367:SF27">
    <property type="entry name" value="TYROSINE-PROTEIN PHOSPHATASE F54C8.4-RELATED"/>
    <property type="match status" value="1"/>
</dbReference>
<reference evidence="3 4" key="1">
    <citation type="submission" date="2024-10" db="EMBL/GenBank/DDBJ databases">
        <authorList>
            <person name="Kim D."/>
        </authorList>
    </citation>
    <scope>NUCLEOTIDE SEQUENCE [LARGE SCALE GENOMIC DNA]</scope>
    <source>
        <strain evidence="3">BH-2024</strain>
    </source>
</reference>
<feature type="region of interest" description="Disordered" evidence="1">
    <location>
        <begin position="244"/>
        <end position="281"/>
    </location>
</feature>
<dbReference type="PANTHER" id="PTHR10367">
    <property type="entry name" value="MRNA-CAPPING ENZYME"/>
    <property type="match status" value="1"/>
</dbReference>
<organism evidence="3 4">
    <name type="scientific">Heterodera trifolii</name>
    <dbReference type="NCBI Taxonomy" id="157864"/>
    <lineage>
        <taxon>Eukaryota</taxon>
        <taxon>Metazoa</taxon>
        <taxon>Ecdysozoa</taxon>
        <taxon>Nematoda</taxon>
        <taxon>Chromadorea</taxon>
        <taxon>Rhabditida</taxon>
        <taxon>Tylenchina</taxon>
        <taxon>Tylenchomorpha</taxon>
        <taxon>Tylenchoidea</taxon>
        <taxon>Heteroderidae</taxon>
        <taxon>Heteroderinae</taxon>
        <taxon>Heterodera</taxon>
    </lineage>
</organism>
<sequence length="395" mass="44629">MVRTSRKIPTDWTKYQPLGATIEESRIFAFKTPLLPELQTSIPKECRFSTLTLLQQLAFSNRSLGLVINCNNTKRYFCRRDIEGLGICYKEIPCPGRGFLYRTDAVKTFIKTIDDFLELNSDNDLLIAVCCSNGINRSGYLICNYLINRLGWSSHDALNAFESARGYSIERGSYVQALHKVDRERRSKTMPLGLDRSEHEMGNDETLPAKTDQLLPGISDFNPQLTAQMMQQFFNMEQEFKQVAETTAHSSANSSPALVASTAPQQQSTALPSQKSGGANSTIFARSSLKINAKKREKTLNQNVSSSSAILNQSDIGVEQTEIGDTECVSDEEYDEDDSSSPNIDFDSMGRIDTAAAISKSQMRRQRRQKREKMFAVMKRGHFWEINEMRKEMQE</sequence>
<dbReference type="AlphaFoldDB" id="A0ABD2LQH4"/>
<name>A0ABD2LQH4_9BILA</name>
<dbReference type="InterPro" id="IPR000387">
    <property type="entry name" value="Tyr_Pase_dom"/>
</dbReference>
<evidence type="ECO:0000313" key="3">
    <source>
        <dbReference type="EMBL" id="KAL3117147.1"/>
    </source>
</evidence>
<dbReference type="InterPro" id="IPR000340">
    <property type="entry name" value="Dual-sp_phosphatase_cat-dom"/>
</dbReference>
<dbReference type="PROSITE" id="PS50056">
    <property type="entry name" value="TYR_PHOSPHATASE_2"/>
    <property type="match status" value="1"/>
</dbReference>
<dbReference type="Gene3D" id="3.90.190.10">
    <property type="entry name" value="Protein tyrosine phosphatase superfamily"/>
    <property type="match status" value="1"/>
</dbReference>
<evidence type="ECO:0000313" key="4">
    <source>
        <dbReference type="Proteomes" id="UP001620626"/>
    </source>
</evidence>
<dbReference type="InterPro" id="IPR051029">
    <property type="entry name" value="mRNA_Capping_Enz/RNA_Phosphat"/>
</dbReference>
<dbReference type="EMBL" id="JBICBT010000334">
    <property type="protein sequence ID" value="KAL3117147.1"/>
    <property type="molecule type" value="Genomic_DNA"/>
</dbReference>
<accession>A0ABD2LQH4</accession>
<feature type="domain" description="Tyrosine specific protein phosphatases" evidence="2">
    <location>
        <begin position="107"/>
        <end position="182"/>
    </location>
</feature>
<dbReference type="Proteomes" id="UP001620626">
    <property type="component" value="Unassembled WGS sequence"/>
</dbReference>
<comment type="caution">
    <text evidence="3">The sequence shown here is derived from an EMBL/GenBank/DDBJ whole genome shotgun (WGS) entry which is preliminary data.</text>
</comment>
<proteinExistence type="predicted"/>
<evidence type="ECO:0000256" key="1">
    <source>
        <dbReference type="SAM" id="MobiDB-lite"/>
    </source>
</evidence>
<dbReference type="GO" id="GO:0003824">
    <property type="term" value="F:catalytic activity"/>
    <property type="evidence" value="ECO:0007669"/>
    <property type="project" value="UniProtKB-ARBA"/>
</dbReference>